<keyword evidence="2" id="KW-0472">Membrane</keyword>
<dbReference type="Proteomes" id="UP000245119">
    <property type="component" value="Linkage Group LG7"/>
</dbReference>
<dbReference type="InterPro" id="IPR004156">
    <property type="entry name" value="OATP"/>
</dbReference>
<dbReference type="PANTHER" id="PTHR11388">
    <property type="entry name" value="ORGANIC ANION TRANSPORTER"/>
    <property type="match status" value="1"/>
</dbReference>
<evidence type="ECO:0000313" key="3">
    <source>
        <dbReference type="EMBL" id="PVD27049.1"/>
    </source>
</evidence>
<evidence type="ECO:0000256" key="2">
    <source>
        <dbReference type="SAM" id="Phobius"/>
    </source>
</evidence>
<reference evidence="3 4" key="1">
    <citation type="submission" date="2018-04" db="EMBL/GenBank/DDBJ databases">
        <title>The genome of golden apple snail Pomacea canaliculata provides insight into stress tolerance and invasive adaptation.</title>
        <authorList>
            <person name="Liu C."/>
            <person name="Liu B."/>
            <person name="Ren Y."/>
            <person name="Zhang Y."/>
            <person name="Wang H."/>
            <person name="Li S."/>
            <person name="Jiang F."/>
            <person name="Yin L."/>
            <person name="Zhang G."/>
            <person name="Qian W."/>
            <person name="Fan W."/>
        </authorList>
    </citation>
    <scope>NUCLEOTIDE SEQUENCE [LARGE SCALE GENOMIC DNA]</scope>
    <source>
        <strain evidence="3">SZHN2017</strain>
        <tissue evidence="3">Muscle</tissue>
    </source>
</reference>
<proteinExistence type="predicted"/>
<evidence type="ECO:0000256" key="1">
    <source>
        <dbReference type="SAM" id="MobiDB-lite"/>
    </source>
</evidence>
<dbReference type="OrthoDB" id="5062115at2759"/>
<dbReference type="GO" id="GO:0016323">
    <property type="term" value="C:basolateral plasma membrane"/>
    <property type="evidence" value="ECO:0007669"/>
    <property type="project" value="TreeGrafter"/>
</dbReference>
<keyword evidence="4" id="KW-1185">Reference proteome</keyword>
<gene>
    <name evidence="3" type="ORF">C0Q70_12199</name>
</gene>
<dbReference type="GO" id="GO:0015347">
    <property type="term" value="F:sodium-independent organic anion transmembrane transporter activity"/>
    <property type="evidence" value="ECO:0007669"/>
    <property type="project" value="TreeGrafter"/>
</dbReference>
<dbReference type="GO" id="GO:0043252">
    <property type="term" value="P:sodium-independent organic anion transport"/>
    <property type="evidence" value="ECO:0007669"/>
    <property type="project" value="TreeGrafter"/>
</dbReference>
<accession>A0A2T7P0X3</accession>
<feature type="compositionally biased region" description="Polar residues" evidence="1">
    <location>
        <begin position="89"/>
        <end position="111"/>
    </location>
</feature>
<feature type="region of interest" description="Disordered" evidence="1">
    <location>
        <begin position="88"/>
        <end position="111"/>
    </location>
</feature>
<dbReference type="AlphaFoldDB" id="A0A2T7P0X3"/>
<dbReference type="Pfam" id="PF03137">
    <property type="entry name" value="OATP"/>
    <property type="match status" value="1"/>
</dbReference>
<name>A0A2T7P0X3_POMCA</name>
<protein>
    <submittedName>
        <fullName evidence="3">Uncharacterized protein</fullName>
    </submittedName>
</protein>
<dbReference type="EMBL" id="PZQS01000007">
    <property type="protein sequence ID" value="PVD27049.1"/>
    <property type="molecule type" value="Genomic_DNA"/>
</dbReference>
<dbReference type="PANTHER" id="PTHR11388:SF100">
    <property type="entry name" value="SOLUTE CARRIER ORGANIC ANION TRANSPORTER FAMILY MEMBER 4A1"/>
    <property type="match status" value="1"/>
</dbReference>
<feature type="transmembrane region" description="Helical" evidence="2">
    <location>
        <begin position="46"/>
        <end position="65"/>
    </location>
</feature>
<keyword evidence="2" id="KW-0812">Transmembrane</keyword>
<comment type="caution">
    <text evidence="3">The sequence shown here is derived from an EMBL/GenBank/DDBJ whole genome shotgun (WGS) entry which is preliminary data.</text>
</comment>
<sequence length="111" mass="12435">MLGPVLYGKLVDDLCIMWDNACEGRGFCRLYDNSDFRWKLLGSQSFFRSVGFIFVVIGLVVAVVCKTFEKPPEAADKEDLEMEMEISASPLQNSEKTNNNMAKNVSSGRKS</sequence>
<keyword evidence="2" id="KW-1133">Transmembrane helix</keyword>
<organism evidence="3 4">
    <name type="scientific">Pomacea canaliculata</name>
    <name type="common">Golden apple snail</name>
    <dbReference type="NCBI Taxonomy" id="400727"/>
    <lineage>
        <taxon>Eukaryota</taxon>
        <taxon>Metazoa</taxon>
        <taxon>Spiralia</taxon>
        <taxon>Lophotrochozoa</taxon>
        <taxon>Mollusca</taxon>
        <taxon>Gastropoda</taxon>
        <taxon>Caenogastropoda</taxon>
        <taxon>Architaenioglossa</taxon>
        <taxon>Ampullarioidea</taxon>
        <taxon>Ampullariidae</taxon>
        <taxon>Pomacea</taxon>
    </lineage>
</organism>
<evidence type="ECO:0000313" key="4">
    <source>
        <dbReference type="Proteomes" id="UP000245119"/>
    </source>
</evidence>